<protein>
    <recommendedName>
        <fullName evidence="6">tRNA modification GTPase MnmE</fullName>
        <ecNumber evidence="6">3.6.-.-</ecNumber>
    </recommendedName>
</protein>
<dbReference type="HAMAP" id="MF_00379">
    <property type="entry name" value="GTPase_MnmE"/>
    <property type="match status" value="1"/>
</dbReference>
<evidence type="ECO:0000256" key="6">
    <source>
        <dbReference type="HAMAP-Rule" id="MF_00379"/>
    </source>
</evidence>
<comment type="caution">
    <text evidence="6">Lacks conserved residue(s) required for the propagation of feature annotation.</text>
</comment>
<dbReference type="SUPFAM" id="SSF52540">
    <property type="entry name" value="P-loop containing nucleoside triphosphate hydrolases"/>
    <property type="match status" value="1"/>
</dbReference>
<feature type="binding site" evidence="6">
    <location>
        <begin position="246"/>
        <end position="252"/>
    </location>
    <ligand>
        <name>GTP</name>
        <dbReference type="ChEBI" id="CHEBI:37565"/>
    </ligand>
</feature>
<dbReference type="PROSITE" id="PS51709">
    <property type="entry name" value="G_TRME"/>
    <property type="match status" value="1"/>
</dbReference>
<feature type="binding site" evidence="6">
    <location>
        <position position="444"/>
    </location>
    <ligand>
        <name>(6S)-5-formyl-5,6,7,8-tetrahydrofolate</name>
        <dbReference type="ChEBI" id="CHEBI:57457"/>
    </ligand>
</feature>
<dbReference type="NCBIfam" id="TIGR00450">
    <property type="entry name" value="mnmE_trmE_thdF"/>
    <property type="match status" value="1"/>
</dbReference>
<proteinExistence type="inferred from homology"/>
<dbReference type="InterPro" id="IPR006073">
    <property type="entry name" value="GTP-bd"/>
</dbReference>
<dbReference type="PANTHER" id="PTHR42714">
    <property type="entry name" value="TRNA MODIFICATION GTPASE GTPBP3"/>
    <property type="match status" value="1"/>
</dbReference>
<dbReference type="InterPro" id="IPR004520">
    <property type="entry name" value="GTPase_MnmE"/>
</dbReference>
<keyword evidence="3 6" id="KW-0547">Nucleotide-binding</keyword>
<dbReference type="InterPro" id="IPR018948">
    <property type="entry name" value="GTP-bd_TrmE_N"/>
</dbReference>
<dbReference type="InterPro" id="IPR027368">
    <property type="entry name" value="MnmE_dom2"/>
</dbReference>
<feature type="binding site" evidence="6">
    <location>
        <position position="22"/>
    </location>
    <ligand>
        <name>(6S)-5-formyl-5,6,7,8-tetrahydrofolate</name>
        <dbReference type="ChEBI" id="CHEBI:57457"/>
    </ligand>
</feature>
<reference evidence="10" key="1">
    <citation type="submission" date="2023-06" db="EMBL/GenBank/DDBJ databases">
        <title>Identification and characterization of horizontal gene transfer across gut microbiota members of farm animals based on homology search.</title>
        <authorList>
            <person name="Zeman M."/>
            <person name="Kubasova T."/>
            <person name="Jahodarova E."/>
            <person name="Nykrynova M."/>
            <person name="Rychlik I."/>
        </authorList>
    </citation>
    <scope>NUCLEOTIDE SEQUENCE [LARGE SCALE GENOMIC DNA]</scope>
    <source>
        <strain evidence="10">ET341</strain>
    </source>
</reference>
<keyword evidence="2 6" id="KW-0819">tRNA processing</keyword>
<feature type="binding site" evidence="6">
    <location>
        <position position="120"/>
    </location>
    <ligand>
        <name>(6S)-5-formyl-5,6,7,8-tetrahydrofolate</name>
        <dbReference type="ChEBI" id="CHEBI:57457"/>
    </ligand>
</feature>
<dbReference type="Gene3D" id="3.30.1360.120">
    <property type="entry name" value="Probable tRNA modification gtpase trme, domain 1"/>
    <property type="match status" value="1"/>
</dbReference>
<dbReference type="InterPro" id="IPR027417">
    <property type="entry name" value="P-loop_NTPase"/>
</dbReference>
<feature type="binding site" evidence="6">
    <location>
        <begin position="227"/>
        <end position="232"/>
    </location>
    <ligand>
        <name>GTP</name>
        <dbReference type="ChEBI" id="CHEBI:37565"/>
    </ligand>
</feature>
<feature type="binding site" evidence="6">
    <location>
        <position position="231"/>
    </location>
    <ligand>
        <name>Mg(2+)</name>
        <dbReference type="ChEBI" id="CHEBI:18420"/>
    </ligand>
</feature>
<dbReference type="SUPFAM" id="SSF116878">
    <property type="entry name" value="TrmE connector domain"/>
    <property type="match status" value="1"/>
</dbReference>
<dbReference type="InterPro" id="IPR005225">
    <property type="entry name" value="Small_GTP-bd"/>
</dbReference>
<evidence type="ECO:0000313" key="9">
    <source>
        <dbReference type="EMBL" id="MDM8195573.1"/>
    </source>
</evidence>
<organism evidence="9 10">
    <name type="scientific">Massilimicrobiota timonensis</name>
    <dbReference type="NCBI Taxonomy" id="1776392"/>
    <lineage>
        <taxon>Bacteria</taxon>
        <taxon>Bacillati</taxon>
        <taxon>Bacillota</taxon>
        <taxon>Erysipelotrichia</taxon>
        <taxon>Erysipelotrichales</taxon>
        <taxon>Erysipelotrichaceae</taxon>
        <taxon>Massilimicrobiota</taxon>
    </lineage>
</organism>
<evidence type="ECO:0000259" key="8">
    <source>
        <dbReference type="PROSITE" id="PS51709"/>
    </source>
</evidence>
<dbReference type="EMBL" id="JAUDCK010000011">
    <property type="protein sequence ID" value="MDM8195573.1"/>
    <property type="molecule type" value="Genomic_DNA"/>
</dbReference>
<feature type="domain" description="TrmE-type G" evidence="8">
    <location>
        <begin position="217"/>
        <end position="365"/>
    </location>
</feature>
<dbReference type="Pfam" id="PF01926">
    <property type="entry name" value="MMR_HSR1"/>
    <property type="match status" value="1"/>
</dbReference>
<dbReference type="EC" id="3.6.-.-" evidence="6"/>
<feature type="binding site" evidence="6">
    <location>
        <position position="227"/>
    </location>
    <ligand>
        <name>K(+)</name>
        <dbReference type="ChEBI" id="CHEBI:29103"/>
    </ligand>
</feature>
<comment type="caution">
    <text evidence="9">The sequence shown here is derived from an EMBL/GenBank/DDBJ whole genome shotgun (WGS) entry which is preliminary data.</text>
</comment>
<dbReference type="RefSeq" id="WP_087304814.1">
    <property type="nucleotide sequence ID" value="NZ_JAUDCK010000011.1"/>
</dbReference>
<evidence type="ECO:0000256" key="4">
    <source>
        <dbReference type="ARBA" id="ARBA00022958"/>
    </source>
</evidence>
<evidence type="ECO:0000256" key="1">
    <source>
        <dbReference type="ARBA" id="ARBA00011043"/>
    </source>
</evidence>
<name>A0ABT7UHF6_9FIRM</name>
<evidence type="ECO:0000256" key="7">
    <source>
        <dbReference type="RuleBase" id="RU003313"/>
    </source>
</evidence>
<comment type="function">
    <text evidence="6">Exhibits a very high intrinsic GTPase hydrolysis rate. Involved in the addition of a carboxymethylaminomethyl (cmnm) group at the wobble position (U34) of certain tRNAs, forming tRNA-cmnm(5)s(2)U34.</text>
</comment>
<evidence type="ECO:0000256" key="3">
    <source>
        <dbReference type="ARBA" id="ARBA00022741"/>
    </source>
</evidence>
<dbReference type="CDD" id="cd04164">
    <property type="entry name" value="trmE"/>
    <property type="match status" value="1"/>
</dbReference>
<keyword evidence="4 6" id="KW-0630">Potassium</keyword>
<gene>
    <name evidence="6 9" type="primary">mnmE</name>
    <name evidence="6" type="synonym">trmE</name>
    <name evidence="9" type="ORF">QUV98_04495</name>
</gene>
<feature type="binding site" evidence="6">
    <location>
        <position position="248"/>
    </location>
    <ligand>
        <name>K(+)</name>
        <dbReference type="ChEBI" id="CHEBI:29103"/>
    </ligand>
</feature>
<keyword evidence="6" id="KW-0479">Metal-binding</keyword>
<evidence type="ECO:0000256" key="2">
    <source>
        <dbReference type="ARBA" id="ARBA00022694"/>
    </source>
</evidence>
<reference evidence="9 10" key="2">
    <citation type="submission" date="2023-06" db="EMBL/GenBank/DDBJ databases">
        <authorList>
            <person name="Zeman M."/>
            <person name="Kubasova T."/>
            <person name="Jahodarova E."/>
            <person name="Nykrynova M."/>
            <person name="Rychlik I."/>
        </authorList>
    </citation>
    <scope>NUCLEOTIDE SEQUENCE [LARGE SCALE GENOMIC DNA]</scope>
    <source>
        <strain evidence="9 10">ET341</strain>
    </source>
</reference>
<dbReference type="CDD" id="cd14858">
    <property type="entry name" value="TrmE_N"/>
    <property type="match status" value="1"/>
</dbReference>
<sequence>MNDDIIVAIATSRLEAAISIIRLSGKGCIAFVQQFFTGKIMDKASHTITYGFIKDQDEKVDEVLVNIYRGHRTFTGEEMVEINCHGGIFITQKVLNLCLKMGARMAEHGEFSKRAFLNGRIDLSQAEAISDLISAKNDYASQLALRGIQGNISHFIEDLKEDLIQIITQIEVNIDYPEYEDVEELTAESLLPKSIQLQEKMNHIIDSSQNVHLLKDGISTVIIGKPNVGKSSLLNALLDEDKAIVTDIAGTTRDIVEGTIRLDHIVLNMIDTAGIRDTDDVVENIGVHKSKELVHKADLVLLVLDGSQPLTQEDYELLELSKDTQRIIVINKKDQGEIKDIDGIAISAKNHDIEPLIQKIKAMFELGQITSSQDDILANARQIQLLEKANQSLKNAIQAMQEYVPTDLIVTDLYESWESLKEILGERAKEDLLDELFKRFCIGK</sequence>
<evidence type="ECO:0000256" key="5">
    <source>
        <dbReference type="ARBA" id="ARBA00023134"/>
    </source>
</evidence>
<feature type="binding site" evidence="6">
    <location>
        <begin position="271"/>
        <end position="274"/>
    </location>
    <ligand>
        <name>GTP</name>
        <dbReference type="ChEBI" id="CHEBI:37565"/>
    </ligand>
</feature>
<comment type="similarity">
    <text evidence="1 6 7">Belongs to the TRAFAC class TrmE-Era-EngA-EngB-Septin-like GTPase superfamily. TrmE GTPase family.</text>
</comment>
<keyword evidence="6" id="KW-0378">Hydrolase</keyword>
<comment type="cofactor">
    <cofactor evidence="6">
        <name>K(+)</name>
        <dbReference type="ChEBI" id="CHEBI:29103"/>
    </cofactor>
    <text evidence="6">Binds 1 potassium ion per subunit.</text>
</comment>
<keyword evidence="10" id="KW-1185">Reference proteome</keyword>
<dbReference type="Pfam" id="PF12631">
    <property type="entry name" value="MnmE_helical"/>
    <property type="match status" value="1"/>
</dbReference>
<dbReference type="Gene3D" id="1.20.120.430">
    <property type="entry name" value="tRNA modification GTPase MnmE domain 2"/>
    <property type="match status" value="1"/>
</dbReference>
<dbReference type="Proteomes" id="UP001529275">
    <property type="component" value="Unassembled WGS sequence"/>
</dbReference>
<comment type="subcellular location">
    <subcellularLocation>
        <location evidence="6">Cytoplasm</location>
    </subcellularLocation>
</comment>
<keyword evidence="5 6" id="KW-0342">GTP-binding</keyword>
<dbReference type="PANTHER" id="PTHR42714:SF2">
    <property type="entry name" value="TRNA MODIFICATION GTPASE GTPBP3, MITOCHONDRIAL"/>
    <property type="match status" value="1"/>
</dbReference>
<feature type="binding site" evidence="6">
    <location>
        <position position="251"/>
    </location>
    <ligand>
        <name>K(+)</name>
        <dbReference type="ChEBI" id="CHEBI:29103"/>
    </ligand>
</feature>
<feature type="binding site" evidence="6">
    <location>
        <position position="81"/>
    </location>
    <ligand>
        <name>(6S)-5-formyl-5,6,7,8-tetrahydrofolate</name>
        <dbReference type="ChEBI" id="CHEBI:57457"/>
    </ligand>
</feature>
<dbReference type="NCBIfam" id="TIGR00231">
    <property type="entry name" value="small_GTP"/>
    <property type="match status" value="1"/>
</dbReference>
<dbReference type="InterPro" id="IPR025867">
    <property type="entry name" value="MnmE_helical"/>
</dbReference>
<comment type="subunit">
    <text evidence="6">Homodimer. Heterotetramer of two MnmE and two MnmG subunits.</text>
</comment>
<keyword evidence="6" id="KW-0963">Cytoplasm</keyword>
<dbReference type="Pfam" id="PF10396">
    <property type="entry name" value="TrmE_N"/>
    <property type="match status" value="1"/>
</dbReference>
<dbReference type="InterPro" id="IPR027266">
    <property type="entry name" value="TrmE/GcvT-like"/>
</dbReference>
<feature type="binding site" evidence="6">
    <location>
        <position position="252"/>
    </location>
    <ligand>
        <name>Mg(2+)</name>
        <dbReference type="ChEBI" id="CHEBI:18420"/>
    </ligand>
</feature>
<feature type="binding site" evidence="6">
    <location>
        <position position="246"/>
    </location>
    <ligand>
        <name>K(+)</name>
        <dbReference type="ChEBI" id="CHEBI:29103"/>
    </ligand>
</feature>
<accession>A0ABT7UHF6</accession>
<dbReference type="InterPro" id="IPR031168">
    <property type="entry name" value="G_TrmE"/>
</dbReference>
<evidence type="ECO:0000313" key="10">
    <source>
        <dbReference type="Proteomes" id="UP001529275"/>
    </source>
</evidence>
<keyword evidence="6" id="KW-0460">Magnesium</keyword>
<dbReference type="Gene3D" id="3.40.50.300">
    <property type="entry name" value="P-loop containing nucleotide triphosphate hydrolases"/>
    <property type="match status" value="1"/>
</dbReference>